<protein>
    <submittedName>
        <fullName evidence="3">ATP-binding cassette domain-containing protein</fullName>
    </submittedName>
</protein>
<organism evidence="3 4">
    <name type="scientific">Natrinema soli</name>
    <dbReference type="NCBI Taxonomy" id="1930624"/>
    <lineage>
        <taxon>Archaea</taxon>
        <taxon>Methanobacteriati</taxon>
        <taxon>Methanobacteriota</taxon>
        <taxon>Stenosarchaea group</taxon>
        <taxon>Halobacteria</taxon>
        <taxon>Halobacteriales</taxon>
        <taxon>Natrialbaceae</taxon>
        <taxon>Natrinema</taxon>
    </lineage>
</organism>
<accession>A0ABD5SKV2</accession>
<dbReference type="GO" id="GO:0005524">
    <property type="term" value="F:ATP binding"/>
    <property type="evidence" value="ECO:0007669"/>
    <property type="project" value="UniProtKB-KW"/>
</dbReference>
<keyword evidence="3" id="KW-0547">Nucleotide-binding</keyword>
<dbReference type="PANTHER" id="PTHR24220:SF685">
    <property type="entry name" value="ABC TRANSPORTER RELATED"/>
    <property type="match status" value="1"/>
</dbReference>
<dbReference type="InterPro" id="IPR027417">
    <property type="entry name" value="P-loop_NTPase"/>
</dbReference>
<dbReference type="Proteomes" id="UP001596383">
    <property type="component" value="Unassembled WGS sequence"/>
</dbReference>
<reference evidence="3 4" key="1">
    <citation type="journal article" date="2019" name="Int. J. Syst. Evol. Microbiol.">
        <title>The Global Catalogue of Microorganisms (GCM) 10K type strain sequencing project: providing services to taxonomists for standard genome sequencing and annotation.</title>
        <authorList>
            <consortium name="The Broad Institute Genomics Platform"/>
            <consortium name="The Broad Institute Genome Sequencing Center for Infectious Disease"/>
            <person name="Wu L."/>
            <person name="Ma J."/>
        </authorList>
    </citation>
    <scope>NUCLEOTIDE SEQUENCE [LARGE SCALE GENOMIC DNA]</scope>
    <source>
        <strain evidence="3 4">LMG 29247</strain>
    </source>
</reference>
<feature type="compositionally biased region" description="Basic and acidic residues" evidence="1">
    <location>
        <begin position="7"/>
        <end position="22"/>
    </location>
</feature>
<dbReference type="RefSeq" id="WP_273738691.1">
    <property type="nucleotide sequence ID" value="NZ_JAQIVI010000175.1"/>
</dbReference>
<evidence type="ECO:0000313" key="4">
    <source>
        <dbReference type="Proteomes" id="UP001596383"/>
    </source>
</evidence>
<feature type="domain" description="ABC transporter" evidence="2">
    <location>
        <begin position="53"/>
        <end position="135"/>
    </location>
</feature>
<dbReference type="Gene3D" id="3.40.50.300">
    <property type="entry name" value="P-loop containing nucleotide triphosphate hydrolases"/>
    <property type="match status" value="1"/>
</dbReference>
<sequence length="136" mass="14879">MFNRSVQDSRSRARDRTDERESTTAVRLEGVTHRYGSSGGRFRSSNERTVTALRDVSFDVPMGTIVGLEGPSGSGKSTILHAVAGLLVPTEGSVELRDTDLAALSDGERTRARRRHIGIVFQRFHLLPSLSARANV</sequence>
<feature type="region of interest" description="Disordered" evidence="1">
    <location>
        <begin position="1"/>
        <end position="24"/>
    </location>
</feature>
<dbReference type="Pfam" id="PF00005">
    <property type="entry name" value="ABC_tran"/>
    <property type="match status" value="1"/>
</dbReference>
<evidence type="ECO:0000259" key="2">
    <source>
        <dbReference type="Pfam" id="PF00005"/>
    </source>
</evidence>
<dbReference type="AlphaFoldDB" id="A0ABD5SKV2"/>
<gene>
    <name evidence="3" type="ORF">ACFQE6_11940</name>
</gene>
<dbReference type="SUPFAM" id="SSF52540">
    <property type="entry name" value="P-loop containing nucleoside triphosphate hydrolases"/>
    <property type="match status" value="1"/>
</dbReference>
<keyword evidence="4" id="KW-1185">Reference proteome</keyword>
<evidence type="ECO:0000313" key="3">
    <source>
        <dbReference type="EMBL" id="MFC6765673.1"/>
    </source>
</evidence>
<feature type="non-terminal residue" evidence="3">
    <location>
        <position position="136"/>
    </location>
</feature>
<evidence type="ECO:0000256" key="1">
    <source>
        <dbReference type="SAM" id="MobiDB-lite"/>
    </source>
</evidence>
<dbReference type="PANTHER" id="PTHR24220">
    <property type="entry name" value="IMPORT ATP-BINDING PROTEIN"/>
    <property type="match status" value="1"/>
</dbReference>
<keyword evidence="3" id="KW-0067">ATP-binding</keyword>
<proteinExistence type="predicted"/>
<dbReference type="InterPro" id="IPR003439">
    <property type="entry name" value="ABC_transporter-like_ATP-bd"/>
</dbReference>
<dbReference type="EMBL" id="JBHSWV010000175">
    <property type="protein sequence ID" value="MFC6765673.1"/>
    <property type="molecule type" value="Genomic_DNA"/>
</dbReference>
<comment type="caution">
    <text evidence="3">The sequence shown here is derived from an EMBL/GenBank/DDBJ whole genome shotgun (WGS) entry which is preliminary data.</text>
</comment>
<dbReference type="InterPro" id="IPR015854">
    <property type="entry name" value="ABC_transpr_LolD-like"/>
</dbReference>
<name>A0ABD5SKV2_9EURY</name>